<dbReference type="VEuPathDB" id="VectorBase:GAUT013761"/>
<sequence>MVFRTIIAQVADKRVPLIKFRKGGGQLLPSSSSRHSQTQQAGPTSTIVESVSLQPPLFPPTTLYPSSQAAQFDIFDVFLDIWLTTKAMHRHSSMKKIQTTRCSIILYHGPHM</sequence>
<protein>
    <submittedName>
        <fullName evidence="1">Uncharacterized protein</fullName>
    </submittedName>
</protein>
<evidence type="ECO:0000313" key="2">
    <source>
        <dbReference type="Proteomes" id="UP000078200"/>
    </source>
</evidence>
<organism evidence="1 2">
    <name type="scientific">Glossina austeni</name>
    <name type="common">Savannah tsetse fly</name>
    <dbReference type="NCBI Taxonomy" id="7395"/>
    <lineage>
        <taxon>Eukaryota</taxon>
        <taxon>Metazoa</taxon>
        <taxon>Ecdysozoa</taxon>
        <taxon>Arthropoda</taxon>
        <taxon>Hexapoda</taxon>
        <taxon>Insecta</taxon>
        <taxon>Pterygota</taxon>
        <taxon>Neoptera</taxon>
        <taxon>Endopterygota</taxon>
        <taxon>Diptera</taxon>
        <taxon>Brachycera</taxon>
        <taxon>Muscomorpha</taxon>
        <taxon>Hippoboscoidea</taxon>
        <taxon>Glossinidae</taxon>
        <taxon>Glossina</taxon>
    </lineage>
</organism>
<dbReference type="Proteomes" id="UP000078200">
    <property type="component" value="Unassembled WGS sequence"/>
</dbReference>
<name>A0A1A9USF0_GLOAU</name>
<accession>A0A1A9USF0</accession>
<reference evidence="1" key="1">
    <citation type="submission" date="2020-05" db="UniProtKB">
        <authorList>
            <consortium name="EnsemblMetazoa"/>
        </authorList>
    </citation>
    <scope>IDENTIFICATION</scope>
    <source>
        <strain evidence="1">TTRI</strain>
    </source>
</reference>
<dbReference type="EnsemblMetazoa" id="GAUT013761-RA">
    <property type="protein sequence ID" value="GAUT013761-PA"/>
    <property type="gene ID" value="GAUT013761"/>
</dbReference>
<proteinExistence type="predicted"/>
<keyword evidence="2" id="KW-1185">Reference proteome</keyword>
<dbReference type="AlphaFoldDB" id="A0A1A9USF0"/>
<evidence type="ECO:0000313" key="1">
    <source>
        <dbReference type="EnsemblMetazoa" id="GAUT013761-PA"/>
    </source>
</evidence>